<sequence length="265" mass="29690">MTAPIVSIIIPVFNGERHLGEALASLEEEPGFQLDIVIVDDGSTDRSLDIVSEISRRDQRLRIIRGPHRGVAAARNVGVQAAEGEFVTFLDCDDVCPRGRIARQLGKLLANPEVAYVVGQTLLFEQLDDAQCPWPGSRSVSMLLPTLHCALFRRGVFSQFGLFDEELAFSEDLDFFFRLAEHDKQALVEAEIASLYRRHDGNMTRNGRAIRTSTLQVLNKSIARRRAMGRRKPLDLFFVQHQEAETLFGRPPSDDARDRSEAGTQ</sequence>
<evidence type="ECO:0000259" key="1">
    <source>
        <dbReference type="Pfam" id="PF00535"/>
    </source>
</evidence>
<gene>
    <name evidence="2" type="ORF">SAMN04488557_0356</name>
</gene>
<protein>
    <submittedName>
        <fullName evidence="2">Glycosyltransferase involved in cell wall bisynthesis</fullName>
    </submittedName>
</protein>
<proteinExistence type="predicted"/>
<accession>A0A1I7MUT8</accession>
<dbReference type="SUPFAM" id="SSF53448">
    <property type="entry name" value="Nucleotide-diphospho-sugar transferases"/>
    <property type="match status" value="1"/>
</dbReference>
<dbReference type="GO" id="GO:0016758">
    <property type="term" value="F:hexosyltransferase activity"/>
    <property type="evidence" value="ECO:0007669"/>
    <property type="project" value="UniProtKB-ARBA"/>
</dbReference>
<dbReference type="InterPro" id="IPR001173">
    <property type="entry name" value="Glyco_trans_2-like"/>
</dbReference>
<dbReference type="Proteomes" id="UP000199423">
    <property type="component" value="Unassembled WGS sequence"/>
</dbReference>
<name>A0A1I7MUT8_9HYPH</name>
<keyword evidence="3" id="KW-1185">Reference proteome</keyword>
<dbReference type="EMBL" id="FPCH01000001">
    <property type="protein sequence ID" value="SFV26164.1"/>
    <property type="molecule type" value="Genomic_DNA"/>
</dbReference>
<dbReference type="InterPro" id="IPR029044">
    <property type="entry name" value="Nucleotide-diphossugar_trans"/>
</dbReference>
<dbReference type="PANTHER" id="PTHR22916:SF3">
    <property type="entry name" value="UDP-GLCNAC:BETAGAL BETA-1,3-N-ACETYLGLUCOSAMINYLTRANSFERASE-LIKE PROTEIN 1"/>
    <property type="match status" value="1"/>
</dbReference>
<dbReference type="CDD" id="cd00761">
    <property type="entry name" value="Glyco_tranf_GTA_type"/>
    <property type="match status" value="1"/>
</dbReference>
<dbReference type="RefSeq" id="WP_092863350.1">
    <property type="nucleotide sequence ID" value="NZ_FPCH01000001.1"/>
</dbReference>
<reference evidence="3" key="1">
    <citation type="submission" date="2016-10" db="EMBL/GenBank/DDBJ databases">
        <authorList>
            <person name="Varghese N."/>
            <person name="Submissions S."/>
        </authorList>
    </citation>
    <scope>NUCLEOTIDE SEQUENCE [LARGE SCALE GENOMIC DNA]</scope>
    <source>
        <strain evidence="3">DSM 1565</strain>
    </source>
</reference>
<dbReference type="PANTHER" id="PTHR22916">
    <property type="entry name" value="GLYCOSYLTRANSFERASE"/>
    <property type="match status" value="1"/>
</dbReference>
<keyword evidence="2" id="KW-0808">Transferase</keyword>
<evidence type="ECO:0000313" key="2">
    <source>
        <dbReference type="EMBL" id="SFV26164.1"/>
    </source>
</evidence>
<feature type="domain" description="Glycosyltransferase 2-like" evidence="1">
    <location>
        <begin position="7"/>
        <end position="118"/>
    </location>
</feature>
<dbReference type="OrthoDB" id="1676872at2"/>
<dbReference type="Pfam" id="PF00535">
    <property type="entry name" value="Glycos_transf_2"/>
    <property type="match status" value="1"/>
</dbReference>
<organism evidence="2 3">
    <name type="scientific">Hyphomicrobium facile</name>
    <dbReference type="NCBI Taxonomy" id="51670"/>
    <lineage>
        <taxon>Bacteria</taxon>
        <taxon>Pseudomonadati</taxon>
        <taxon>Pseudomonadota</taxon>
        <taxon>Alphaproteobacteria</taxon>
        <taxon>Hyphomicrobiales</taxon>
        <taxon>Hyphomicrobiaceae</taxon>
        <taxon>Hyphomicrobium</taxon>
    </lineage>
</organism>
<dbReference type="STRING" id="51670.SAMN04488557_0356"/>
<dbReference type="Gene3D" id="3.90.550.10">
    <property type="entry name" value="Spore Coat Polysaccharide Biosynthesis Protein SpsA, Chain A"/>
    <property type="match status" value="1"/>
</dbReference>
<evidence type="ECO:0000313" key="3">
    <source>
        <dbReference type="Proteomes" id="UP000199423"/>
    </source>
</evidence>
<dbReference type="AlphaFoldDB" id="A0A1I7MUT8"/>